<gene>
    <name evidence="6" type="ORF">ACJRO7_016160</name>
</gene>
<dbReference type="EMBL" id="JBJKBG010000003">
    <property type="protein sequence ID" value="KAL3747332.1"/>
    <property type="molecule type" value="Genomic_DNA"/>
</dbReference>
<accession>A0ABD3L719</accession>
<evidence type="ECO:0000256" key="2">
    <source>
        <dbReference type="ARBA" id="ARBA00022603"/>
    </source>
</evidence>
<organism evidence="6 7">
    <name type="scientific">Eucalyptus globulus</name>
    <name type="common">Tasmanian blue gum</name>
    <dbReference type="NCBI Taxonomy" id="34317"/>
    <lineage>
        <taxon>Eukaryota</taxon>
        <taxon>Viridiplantae</taxon>
        <taxon>Streptophyta</taxon>
        <taxon>Embryophyta</taxon>
        <taxon>Tracheophyta</taxon>
        <taxon>Spermatophyta</taxon>
        <taxon>Magnoliopsida</taxon>
        <taxon>eudicotyledons</taxon>
        <taxon>Gunneridae</taxon>
        <taxon>Pentapetalae</taxon>
        <taxon>rosids</taxon>
        <taxon>malvids</taxon>
        <taxon>Myrtales</taxon>
        <taxon>Myrtaceae</taxon>
        <taxon>Myrtoideae</taxon>
        <taxon>Eucalypteae</taxon>
        <taxon>Eucalyptus</taxon>
    </lineage>
</organism>
<evidence type="ECO:0000313" key="6">
    <source>
        <dbReference type="EMBL" id="KAL3747332.1"/>
    </source>
</evidence>
<evidence type="ECO:0000256" key="5">
    <source>
        <dbReference type="ARBA" id="ARBA00023453"/>
    </source>
</evidence>
<evidence type="ECO:0000256" key="1">
    <source>
        <dbReference type="ARBA" id="ARBA00001968"/>
    </source>
</evidence>
<dbReference type="PANTHER" id="PTHR10509:SF82">
    <property type="entry name" value="CAFFEOYL-COA O-METHYLTRANSFERASE-LIKE"/>
    <property type="match status" value="1"/>
</dbReference>
<dbReference type="Proteomes" id="UP001634007">
    <property type="component" value="Unassembled WGS sequence"/>
</dbReference>
<dbReference type="Gene3D" id="3.40.50.150">
    <property type="entry name" value="Vaccinia Virus protein VP39"/>
    <property type="match status" value="1"/>
</dbReference>
<keyword evidence="4" id="KW-0949">S-adenosyl-L-methionine</keyword>
<dbReference type="GO" id="GO:0008168">
    <property type="term" value="F:methyltransferase activity"/>
    <property type="evidence" value="ECO:0007669"/>
    <property type="project" value="UniProtKB-KW"/>
</dbReference>
<evidence type="ECO:0000256" key="3">
    <source>
        <dbReference type="ARBA" id="ARBA00022679"/>
    </source>
</evidence>
<protein>
    <submittedName>
        <fullName evidence="6">Uncharacterized protein</fullName>
    </submittedName>
</protein>
<dbReference type="AlphaFoldDB" id="A0ABD3L719"/>
<keyword evidence="2" id="KW-0489">Methyltransferase</keyword>
<dbReference type="SUPFAM" id="SSF53335">
    <property type="entry name" value="S-adenosyl-L-methionine-dependent methyltransferases"/>
    <property type="match status" value="1"/>
</dbReference>
<evidence type="ECO:0000256" key="4">
    <source>
        <dbReference type="ARBA" id="ARBA00022691"/>
    </source>
</evidence>
<dbReference type="Pfam" id="PF01596">
    <property type="entry name" value="Methyltransf_3"/>
    <property type="match status" value="1"/>
</dbReference>
<evidence type="ECO:0000313" key="7">
    <source>
        <dbReference type="Proteomes" id="UP001634007"/>
    </source>
</evidence>
<name>A0ABD3L719_EUCGL</name>
<dbReference type="InterPro" id="IPR002935">
    <property type="entry name" value="SAM_O-MeTrfase"/>
</dbReference>
<comment type="similarity">
    <text evidence="5">Belongs to the class I-like SAM-binding methyltransferase superfamily. Cation-dependent O-methyltransferase family.</text>
</comment>
<keyword evidence="7" id="KW-1185">Reference proteome</keyword>
<dbReference type="InterPro" id="IPR050362">
    <property type="entry name" value="Cation-dep_OMT"/>
</dbReference>
<comment type="caution">
    <text evidence="6">The sequence shown here is derived from an EMBL/GenBank/DDBJ whole genome shotgun (WGS) entry which is preliminary data.</text>
</comment>
<dbReference type="InterPro" id="IPR029063">
    <property type="entry name" value="SAM-dependent_MTases_sf"/>
</dbReference>
<sequence length="221" mass="24608">MEPTMKVISQGPSQLLQIVVLSWQYVLTASVYPREAEILKELRDAIANHPHSIALGTVPDGAQFIALLLKLLNTEKTIEVSVFTRYSLLLRALTIQAYEIGLPFIKKVDDEHKIDFVLSQALPVLDKLQENHLDFAFVDANRANLKNYEAAEAGEGQGCDHVQQHSQGGTIASSDQSSVDPARQFAWKDTIKFDEMIAGDPWVDISQVVLGDGMTICRRIY</sequence>
<keyword evidence="3" id="KW-0808">Transferase</keyword>
<reference evidence="6 7" key="1">
    <citation type="submission" date="2024-11" db="EMBL/GenBank/DDBJ databases">
        <title>Chromosome-level genome assembly of Eucalyptus globulus Labill. provides insights into its genome evolution.</title>
        <authorList>
            <person name="Li X."/>
        </authorList>
    </citation>
    <scope>NUCLEOTIDE SEQUENCE [LARGE SCALE GENOMIC DNA]</scope>
    <source>
        <strain evidence="6">CL2024</strain>
        <tissue evidence="6">Fresh tender leaves</tissue>
    </source>
</reference>
<dbReference type="GO" id="GO:0032259">
    <property type="term" value="P:methylation"/>
    <property type="evidence" value="ECO:0007669"/>
    <property type="project" value="UniProtKB-KW"/>
</dbReference>
<comment type="cofactor">
    <cofactor evidence="1">
        <name>a divalent metal cation</name>
        <dbReference type="ChEBI" id="CHEBI:60240"/>
    </cofactor>
</comment>
<proteinExistence type="inferred from homology"/>
<dbReference type="PANTHER" id="PTHR10509">
    <property type="entry name" value="O-METHYLTRANSFERASE-RELATED"/>
    <property type="match status" value="1"/>
</dbReference>